<evidence type="ECO:0000256" key="1">
    <source>
        <dbReference type="SAM" id="MobiDB-lite"/>
    </source>
</evidence>
<evidence type="ECO:0000313" key="2">
    <source>
        <dbReference type="EMBL" id="MEU7295131.1"/>
    </source>
</evidence>
<feature type="region of interest" description="Disordered" evidence="1">
    <location>
        <begin position="54"/>
        <end position="75"/>
    </location>
</feature>
<keyword evidence="3" id="KW-1185">Reference proteome</keyword>
<dbReference type="EMBL" id="JBEZAM010000023">
    <property type="protein sequence ID" value="MEU7295131.1"/>
    <property type="molecule type" value="Genomic_DNA"/>
</dbReference>
<gene>
    <name evidence="2" type="ORF">AB0A76_18230</name>
</gene>
<dbReference type="Proteomes" id="UP001551210">
    <property type="component" value="Unassembled WGS sequence"/>
</dbReference>
<feature type="compositionally biased region" description="Pro residues" evidence="1">
    <location>
        <begin position="64"/>
        <end position="74"/>
    </location>
</feature>
<evidence type="ECO:0000313" key="3">
    <source>
        <dbReference type="Proteomes" id="UP001551210"/>
    </source>
</evidence>
<accession>A0ABV3CZS8</accession>
<organism evidence="2 3">
    <name type="scientific">Streptomyces exfoliatus</name>
    <name type="common">Streptomyces hydrogenans</name>
    <dbReference type="NCBI Taxonomy" id="1905"/>
    <lineage>
        <taxon>Bacteria</taxon>
        <taxon>Bacillati</taxon>
        <taxon>Actinomycetota</taxon>
        <taxon>Actinomycetes</taxon>
        <taxon>Kitasatosporales</taxon>
        <taxon>Streptomycetaceae</taxon>
        <taxon>Streptomyces</taxon>
    </lineage>
</organism>
<reference evidence="2 3" key="1">
    <citation type="submission" date="2024-06" db="EMBL/GenBank/DDBJ databases">
        <title>The Natural Products Discovery Center: Release of the First 8490 Sequenced Strains for Exploring Actinobacteria Biosynthetic Diversity.</title>
        <authorList>
            <person name="Kalkreuter E."/>
            <person name="Kautsar S.A."/>
            <person name="Yang D."/>
            <person name="Bader C.D."/>
            <person name="Teijaro C.N."/>
            <person name="Fluegel L."/>
            <person name="Davis C.M."/>
            <person name="Simpson J.R."/>
            <person name="Lauterbach L."/>
            <person name="Steele A.D."/>
            <person name="Gui C."/>
            <person name="Meng S."/>
            <person name="Li G."/>
            <person name="Viehrig K."/>
            <person name="Ye F."/>
            <person name="Su P."/>
            <person name="Kiefer A.F."/>
            <person name="Nichols A."/>
            <person name="Cepeda A.J."/>
            <person name="Yan W."/>
            <person name="Fan B."/>
            <person name="Jiang Y."/>
            <person name="Adhikari A."/>
            <person name="Zheng C.-J."/>
            <person name="Schuster L."/>
            <person name="Cowan T.M."/>
            <person name="Smanski M.J."/>
            <person name="Chevrette M.G."/>
            <person name="De Carvalho L.P.S."/>
            <person name="Shen B."/>
        </authorList>
    </citation>
    <scope>NUCLEOTIDE SEQUENCE [LARGE SCALE GENOMIC DNA]</scope>
    <source>
        <strain evidence="2 3">NPDC045705</strain>
    </source>
</reference>
<comment type="caution">
    <text evidence="2">The sequence shown here is derived from an EMBL/GenBank/DDBJ whole genome shotgun (WGS) entry which is preliminary data.</text>
</comment>
<protein>
    <submittedName>
        <fullName evidence="2">Uncharacterized protein</fullName>
    </submittedName>
</protein>
<proteinExistence type="predicted"/>
<sequence length="113" mass="12111">MEQTVAELAEARGHGKYLDDVPDVWTAAIDGRVRRLVGEDGLVLAGRITEDGRKPELADVPKPVTVPNPKPGIEPPARTYCAATDTVEQLVDHAINSDAQVLFVPDSTVPSGR</sequence>
<name>A0ABV3CZS8_STREX</name>